<organism evidence="1 2">
    <name type="scientific">Daphnia pulex</name>
    <name type="common">Water flea</name>
    <dbReference type="NCBI Taxonomy" id="6669"/>
    <lineage>
        <taxon>Eukaryota</taxon>
        <taxon>Metazoa</taxon>
        <taxon>Ecdysozoa</taxon>
        <taxon>Arthropoda</taxon>
        <taxon>Crustacea</taxon>
        <taxon>Branchiopoda</taxon>
        <taxon>Diplostraca</taxon>
        <taxon>Cladocera</taxon>
        <taxon>Anomopoda</taxon>
        <taxon>Daphniidae</taxon>
        <taxon>Daphnia</taxon>
    </lineage>
</organism>
<sequence length="182" mass="21146">MEYDPDLDETMLSQIDFDNLEVMDEILKMPKLTEKVNKKVAVLKNKLQEGKIYNEFLEMAKDELLPFGRHTKPKDIENGTADSDSMKSFLEIDFFELTAGIRCWDTCSKTKKFEGRRVCYSCQRQQLPKQKKGTKRPINLFIVLPKTSSPINFIVTVQRQSKRKFIESNALQLLRDFLTTGP</sequence>
<dbReference type="InParanoid" id="E9GG31"/>
<dbReference type="PhylomeDB" id="E9GG31"/>
<accession>E9GG31</accession>
<evidence type="ECO:0000313" key="1">
    <source>
        <dbReference type="EMBL" id="EFX81567.1"/>
    </source>
</evidence>
<dbReference type="Proteomes" id="UP000000305">
    <property type="component" value="Unassembled WGS sequence"/>
</dbReference>
<keyword evidence="2" id="KW-1185">Reference proteome</keyword>
<gene>
    <name evidence="1" type="ORF">DAPPUDRAFT_102323</name>
</gene>
<dbReference type="EMBL" id="GL732543">
    <property type="protein sequence ID" value="EFX81567.1"/>
    <property type="molecule type" value="Genomic_DNA"/>
</dbReference>
<evidence type="ECO:0000313" key="2">
    <source>
        <dbReference type="Proteomes" id="UP000000305"/>
    </source>
</evidence>
<dbReference type="AlphaFoldDB" id="E9GG31"/>
<dbReference type="HOGENOM" id="CLU_1483439_0_0_1"/>
<name>E9GG31_DAPPU</name>
<protein>
    <submittedName>
        <fullName evidence="1">Uncharacterized protein</fullName>
    </submittedName>
</protein>
<proteinExistence type="predicted"/>
<dbReference type="KEGG" id="dpx:DAPPUDRAFT_102323"/>
<reference evidence="1 2" key="1">
    <citation type="journal article" date="2011" name="Science">
        <title>The ecoresponsive genome of Daphnia pulex.</title>
        <authorList>
            <person name="Colbourne J.K."/>
            <person name="Pfrender M.E."/>
            <person name="Gilbert D."/>
            <person name="Thomas W.K."/>
            <person name="Tucker A."/>
            <person name="Oakley T.H."/>
            <person name="Tokishita S."/>
            <person name="Aerts A."/>
            <person name="Arnold G.J."/>
            <person name="Basu M.K."/>
            <person name="Bauer D.J."/>
            <person name="Caceres C.E."/>
            <person name="Carmel L."/>
            <person name="Casola C."/>
            <person name="Choi J.H."/>
            <person name="Detter J.C."/>
            <person name="Dong Q."/>
            <person name="Dusheyko S."/>
            <person name="Eads B.D."/>
            <person name="Frohlich T."/>
            <person name="Geiler-Samerotte K.A."/>
            <person name="Gerlach D."/>
            <person name="Hatcher P."/>
            <person name="Jogdeo S."/>
            <person name="Krijgsveld J."/>
            <person name="Kriventseva E.V."/>
            <person name="Kultz D."/>
            <person name="Laforsch C."/>
            <person name="Lindquist E."/>
            <person name="Lopez J."/>
            <person name="Manak J.R."/>
            <person name="Muller J."/>
            <person name="Pangilinan J."/>
            <person name="Patwardhan R.P."/>
            <person name="Pitluck S."/>
            <person name="Pritham E.J."/>
            <person name="Rechtsteiner A."/>
            <person name="Rho M."/>
            <person name="Rogozin I.B."/>
            <person name="Sakarya O."/>
            <person name="Salamov A."/>
            <person name="Schaack S."/>
            <person name="Shapiro H."/>
            <person name="Shiga Y."/>
            <person name="Skalitzky C."/>
            <person name="Smith Z."/>
            <person name="Souvorov A."/>
            <person name="Sung W."/>
            <person name="Tang Z."/>
            <person name="Tsuchiya D."/>
            <person name="Tu H."/>
            <person name="Vos H."/>
            <person name="Wang M."/>
            <person name="Wolf Y.I."/>
            <person name="Yamagata H."/>
            <person name="Yamada T."/>
            <person name="Ye Y."/>
            <person name="Shaw J.R."/>
            <person name="Andrews J."/>
            <person name="Crease T.J."/>
            <person name="Tang H."/>
            <person name="Lucas S.M."/>
            <person name="Robertson H.M."/>
            <person name="Bork P."/>
            <person name="Koonin E.V."/>
            <person name="Zdobnov E.M."/>
            <person name="Grigoriev I.V."/>
            <person name="Lynch M."/>
            <person name="Boore J.L."/>
        </authorList>
    </citation>
    <scope>NUCLEOTIDE SEQUENCE [LARGE SCALE GENOMIC DNA]</scope>
</reference>